<evidence type="ECO:0000313" key="3">
    <source>
        <dbReference type="Proteomes" id="UP000007800"/>
    </source>
</evidence>
<evidence type="ECO:0000256" key="1">
    <source>
        <dbReference type="SAM" id="MobiDB-lite"/>
    </source>
</evidence>
<reference evidence="2 3" key="1">
    <citation type="submission" date="2008-07" db="EMBL/GenBank/DDBJ databases">
        <authorList>
            <person name="El-Sayed N."/>
            <person name="Caler E."/>
            <person name="Inman J."/>
            <person name="Amedeo P."/>
            <person name="Hass B."/>
            <person name="Wortman J."/>
        </authorList>
    </citation>
    <scope>NUCLEOTIDE SEQUENCE [LARGE SCALE GENOMIC DNA]</scope>
    <source>
        <strain evidence="3">ATCC 50983 / TXsc</strain>
    </source>
</reference>
<protein>
    <submittedName>
        <fullName evidence="2">Uncharacterized protein</fullName>
    </submittedName>
</protein>
<feature type="compositionally biased region" description="Low complexity" evidence="1">
    <location>
        <begin position="304"/>
        <end position="335"/>
    </location>
</feature>
<dbReference type="Proteomes" id="UP000007800">
    <property type="component" value="Unassembled WGS sequence"/>
</dbReference>
<name>C5LRG0_PERM5</name>
<proteinExistence type="predicted"/>
<dbReference type="InParanoid" id="C5LRG0"/>
<evidence type="ECO:0000313" key="2">
    <source>
        <dbReference type="EMBL" id="EER00683.1"/>
    </source>
</evidence>
<accession>C5LRG0</accession>
<feature type="region of interest" description="Disordered" evidence="1">
    <location>
        <begin position="304"/>
        <end position="338"/>
    </location>
</feature>
<keyword evidence="3" id="KW-1185">Reference proteome</keyword>
<organism evidence="3">
    <name type="scientific">Perkinsus marinus (strain ATCC 50983 / TXsc)</name>
    <dbReference type="NCBI Taxonomy" id="423536"/>
    <lineage>
        <taxon>Eukaryota</taxon>
        <taxon>Sar</taxon>
        <taxon>Alveolata</taxon>
        <taxon>Perkinsozoa</taxon>
        <taxon>Perkinsea</taxon>
        <taxon>Perkinsida</taxon>
        <taxon>Perkinsidae</taxon>
        <taxon>Perkinsus</taxon>
    </lineage>
</organism>
<sequence length="692" mass="76308">MTEQCAVCTQPGWENLKAKITIMLEGSCTVGKYCHKLSMCAYDASAYPDSTGGIEYAWELLNELKARTVSDGILTQEQFDFLYDIHGSLYIVIWHSCPILEELTPPGIPWDGIAASSQMSCSHSEQITLKNLSMLHRLAHAITLSCIALGVSAATDCSEGDEYCASLIPGSYCKYYETPSVCQGSNTQCSCSGSTTVAARTKFLPPTTTSSKATTQPTTTTPITVSTTIATEPSTTTKEARSTTSTVSVSTGTDCSDGDKYCASLSSGSYCKYYETPSVCQGSGVPCSCSGGKTAATTTTEFVAPTTTSPRTTTQPTAPTSSMVTTTATSTMNTTEDLSTTTEILATTSAAPTTSNHDDGSVRFGTYSWSQDYWRSGDPSLTDFGASDMGKLWNTGDVYVNIADYTNYDRIHNPERLLPWMKGWRKQTGNTERIWLTYGDTEKSNGKRMADFVDTFEEYLENYISAEDMREIAPIGLSYDVEHMQPEDIKTTLLKAQQMKKDVSKRMGYASGSLFIDFAIEGQKNTLGTQYIMQYADHATMMLYRNAIDGDYADDLVYRMNYMMTEQCAVCTQPGWENLKAKITIMLEGSCTVGKYCHKLSMCAYDAAAYPNSTGGIEYAWELLNELKARTVSDGILTQEQFDFLYDIHGSLYVVHNWEWVKCYYGDSFSLEMGYSDCLDQYHELAGKCRFE</sequence>
<dbReference type="EMBL" id="GG684770">
    <property type="protein sequence ID" value="EER00683.1"/>
    <property type="molecule type" value="Genomic_DNA"/>
</dbReference>
<dbReference type="AlphaFoldDB" id="C5LRG0"/>
<dbReference type="GeneID" id="9043847"/>
<gene>
    <name evidence="2" type="ORF">Pmar_PMAR022731</name>
</gene>
<dbReference type="RefSeq" id="XP_002767965.1">
    <property type="nucleotide sequence ID" value="XM_002767919.1"/>
</dbReference>